<evidence type="ECO:0000256" key="1">
    <source>
        <dbReference type="ARBA" id="ARBA00022723"/>
    </source>
</evidence>
<gene>
    <name evidence="9" type="ORF">KI387_003289</name>
</gene>
<keyword evidence="2" id="KW-0677">Repeat</keyword>
<dbReference type="InterPro" id="IPR055187">
    <property type="entry name" value="C2CH-3rd_BIRD-IDD"/>
</dbReference>
<dbReference type="InterPro" id="IPR031140">
    <property type="entry name" value="IDD1-16"/>
</dbReference>
<accession>A0AA38GYW4</accession>
<evidence type="ECO:0000259" key="7">
    <source>
        <dbReference type="Pfam" id="PF22995"/>
    </source>
</evidence>
<name>A0AA38GYW4_TAXCH</name>
<dbReference type="GO" id="GO:0003700">
    <property type="term" value="F:DNA-binding transcription factor activity"/>
    <property type="evidence" value="ECO:0007669"/>
    <property type="project" value="TreeGrafter"/>
</dbReference>
<dbReference type="Proteomes" id="UP000824469">
    <property type="component" value="Unassembled WGS sequence"/>
</dbReference>
<evidence type="ECO:0000313" key="10">
    <source>
        <dbReference type="Proteomes" id="UP000824469"/>
    </source>
</evidence>
<evidence type="ECO:0000256" key="3">
    <source>
        <dbReference type="ARBA" id="ARBA00022771"/>
    </source>
</evidence>
<dbReference type="GO" id="GO:0008270">
    <property type="term" value="F:zinc ion binding"/>
    <property type="evidence" value="ECO:0007669"/>
    <property type="project" value="UniProtKB-KW"/>
</dbReference>
<keyword evidence="1" id="KW-0479">Metal-binding</keyword>
<comment type="caution">
    <text evidence="9">The sequence shown here is derived from an EMBL/GenBank/DDBJ whole genome shotgun (WGS) entry which is preliminary data.</text>
</comment>
<keyword evidence="5" id="KW-0805">Transcription regulation</keyword>
<evidence type="ECO:0000256" key="2">
    <source>
        <dbReference type="ARBA" id="ARBA00022737"/>
    </source>
</evidence>
<evidence type="ECO:0000259" key="8">
    <source>
        <dbReference type="Pfam" id="PF22996"/>
    </source>
</evidence>
<evidence type="ECO:0000256" key="5">
    <source>
        <dbReference type="ARBA" id="ARBA00023015"/>
    </source>
</evidence>
<dbReference type="AlphaFoldDB" id="A0AA38GYW4"/>
<dbReference type="Pfam" id="PF22996">
    <property type="entry name" value="C2H2-2nd_BIRD-IDD"/>
    <property type="match status" value="1"/>
</dbReference>
<reference evidence="9 10" key="1">
    <citation type="journal article" date="2021" name="Nat. Plants">
        <title>The Taxus genome provides insights into paclitaxel biosynthesis.</title>
        <authorList>
            <person name="Xiong X."/>
            <person name="Gou J."/>
            <person name="Liao Q."/>
            <person name="Li Y."/>
            <person name="Zhou Q."/>
            <person name="Bi G."/>
            <person name="Li C."/>
            <person name="Du R."/>
            <person name="Wang X."/>
            <person name="Sun T."/>
            <person name="Guo L."/>
            <person name="Liang H."/>
            <person name="Lu P."/>
            <person name="Wu Y."/>
            <person name="Zhang Z."/>
            <person name="Ro D.K."/>
            <person name="Shang Y."/>
            <person name="Huang S."/>
            <person name="Yan J."/>
        </authorList>
    </citation>
    <scope>NUCLEOTIDE SEQUENCE [LARGE SCALE GENOMIC DNA]</scope>
    <source>
        <strain evidence="9">Ta-2019</strain>
    </source>
</reference>
<dbReference type="EMBL" id="JAHRHJ020000001">
    <property type="protein sequence ID" value="KAH9331181.1"/>
    <property type="molecule type" value="Genomic_DNA"/>
</dbReference>
<dbReference type="GO" id="GO:0005634">
    <property type="term" value="C:nucleus"/>
    <property type="evidence" value="ECO:0007669"/>
    <property type="project" value="TreeGrafter"/>
</dbReference>
<dbReference type="PANTHER" id="PTHR10593">
    <property type="entry name" value="SERINE/THREONINE-PROTEIN KINASE RIO"/>
    <property type="match status" value="1"/>
</dbReference>
<keyword evidence="3" id="KW-0863">Zinc-finger</keyword>
<proteinExistence type="predicted"/>
<dbReference type="PANTHER" id="PTHR10593:SF10">
    <property type="entry name" value="OS08G0467100 PROTEIN"/>
    <property type="match status" value="1"/>
</dbReference>
<feature type="domain" description="BIRD-IDD transcription factor third C2HC zinc finger" evidence="7">
    <location>
        <begin position="60"/>
        <end position="80"/>
    </location>
</feature>
<protein>
    <submittedName>
        <fullName evidence="9">Uncharacterized protein</fullName>
    </submittedName>
</protein>
<sequence length="207" mass="23938">MHGRGHKVPWKILKRPTMEVRKQVYMYPDPTLLKNYPFHALGDLVGIKKYFHRKHSIEKQWKFKKCSKGYAVQSDYKSHLETYGTRGHSCDCCRVFSRSMVLTLPTDSTLSKSMDHFKIARYMNDTGTSDPVTKNGFMDHSHSTNKKIRESRSSIFEMLWPSGHMFERLDSVGECGDFLDPSWKSARHDTVLTNPTDEAIGSKCVIR</sequence>
<evidence type="ECO:0000256" key="4">
    <source>
        <dbReference type="ARBA" id="ARBA00022833"/>
    </source>
</evidence>
<evidence type="ECO:0000313" key="9">
    <source>
        <dbReference type="EMBL" id="KAH9331181.1"/>
    </source>
</evidence>
<dbReference type="Pfam" id="PF22995">
    <property type="entry name" value="C2CH-3rd_BIRD-IDD"/>
    <property type="match status" value="1"/>
</dbReference>
<keyword evidence="10" id="KW-1185">Reference proteome</keyword>
<dbReference type="InterPro" id="IPR055186">
    <property type="entry name" value="C2H2-2nd_BIRD-IDD"/>
</dbReference>
<organism evidence="9 10">
    <name type="scientific">Taxus chinensis</name>
    <name type="common">Chinese yew</name>
    <name type="synonym">Taxus wallichiana var. chinensis</name>
    <dbReference type="NCBI Taxonomy" id="29808"/>
    <lineage>
        <taxon>Eukaryota</taxon>
        <taxon>Viridiplantae</taxon>
        <taxon>Streptophyta</taxon>
        <taxon>Embryophyta</taxon>
        <taxon>Tracheophyta</taxon>
        <taxon>Spermatophyta</taxon>
        <taxon>Pinopsida</taxon>
        <taxon>Pinidae</taxon>
        <taxon>Conifers II</taxon>
        <taxon>Cupressales</taxon>
        <taxon>Taxaceae</taxon>
        <taxon>Taxus</taxon>
    </lineage>
</organism>
<keyword evidence="4" id="KW-0862">Zinc</keyword>
<keyword evidence="6" id="KW-0804">Transcription</keyword>
<evidence type="ECO:0000256" key="6">
    <source>
        <dbReference type="ARBA" id="ARBA00023163"/>
    </source>
</evidence>
<feature type="domain" description="BIRD-IDD transcription factor second C2H2 zinc finger" evidence="8">
    <location>
        <begin position="21"/>
        <end position="55"/>
    </location>
</feature>